<dbReference type="GO" id="GO:0048188">
    <property type="term" value="C:Set1C/COMPASS complex"/>
    <property type="evidence" value="ECO:0007669"/>
    <property type="project" value="EnsemblFungi"/>
</dbReference>
<accession>A0A1G4JAC4</accession>
<organism evidence="3 4">
    <name type="scientific">Lachancea dasiensis</name>
    <dbReference type="NCBI Taxonomy" id="1072105"/>
    <lineage>
        <taxon>Eukaryota</taxon>
        <taxon>Fungi</taxon>
        <taxon>Dikarya</taxon>
        <taxon>Ascomycota</taxon>
        <taxon>Saccharomycotina</taxon>
        <taxon>Saccharomycetes</taxon>
        <taxon>Saccharomycetales</taxon>
        <taxon>Saccharomycetaceae</taxon>
        <taxon>Lachancea</taxon>
    </lineage>
</organism>
<dbReference type="GO" id="GO:0042800">
    <property type="term" value="F:histone H3K4 methyltransferase activity"/>
    <property type="evidence" value="ECO:0007669"/>
    <property type="project" value="EnsemblFungi"/>
</dbReference>
<dbReference type="EMBL" id="LT598455">
    <property type="protein sequence ID" value="SCU86917.1"/>
    <property type="molecule type" value="Genomic_DNA"/>
</dbReference>
<gene>
    <name evidence="3" type="ORF">LADA_0E01002G</name>
</gene>
<keyword evidence="4" id="KW-1185">Reference proteome</keyword>
<dbReference type="STRING" id="1266660.A0A1G4JAC4"/>
<dbReference type="OrthoDB" id="5579731at2759"/>
<evidence type="ECO:0000259" key="2">
    <source>
        <dbReference type="Pfam" id="PF05205"/>
    </source>
</evidence>
<dbReference type="Proteomes" id="UP000190274">
    <property type="component" value="Chromosome E"/>
</dbReference>
<proteinExistence type="predicted"/>
<protein>
    <submittedName>
        <fullName evidence="3">LADA_0E01002g1_1</fullName>
    </submittedName>
</protein>
<dbReference type="Pfam" id="PF05205">
    <property type="entry name" value="COMPASS-Shg1"/>
    <property type="match status" value="1"/>
</dbReference>
<dbReference type="InterPro" id="IPR055264">
    <property type="entry name" value="BOD1/SHG1_dom"/>
</dbReference>
<feature type="region of interest" description="Disordered" evidence="1">
    <location>
        <begin position="119"/>
        <end position="143"/>
    </location>
</feature>
<dbReference type="AlphaFoldDB" id="A0A1G4JAC4"/>
<name>A0A1G4JAC4_9SACH</name>
<feature type="compositionally biased region" description="Basic and acidic residues" evidence="1">
    <location>
        <begin position="129"/>
        <end position="143"/>
    </location>
</feature>
<sequence>MSRNDIDPAAKLADDFKRKGYFDELKKTILSRSTGASESSTIEEFVRNRVSAVVGEMVNEDQSLISKNRGSTSALIEGQLLKNGYEKLNTIDLQIDSFLRRQLDDPEVKADLRSRLRKDLDTIVGPEPDSLKTRTNDAARNRS</sequence>
<evidence type="ECO:0000313" key="3">
    <source>
        <dbReference type="EMBL" id="SCU86917.1"/>
    </source>
</evidence>
<evidence type="ECO:0000313" key="4">
    <source>
        <dbReference type="Proteomes" id="UP000190274"/>
    </source>
</evidence>
<feature type="domain" description="BOD1/SHG1" evidence="2">
    <location>
        <begin position="11"/>
        <end position="116"/>
    </location>
</feature>
<reference evidence="4" key="1">
    <citation type="submission" date="2016-03" db="EMBL/GenBank/DDBJ databases">
        <authorList>
            <person name="Devillers H."/>
        </authorList>
    </citation>
    <scope>NUCLEOTIDE SEQUENCE [LARGE SCALE GENOMIC DNA]</scope>
</reference>
<evidence type="ECO:0000256" key="1">
    <source>
        <dbReference type="SAM" id="MobiDB-lite"/>
    </source>
</evidence>